<dbReference type="SUPFAM" id="SSF52374">
    <property type="entry name" value="Nucleotidylyl transferase"/>
    <property type="match status" value="1"/>
</dbReference>
<dbReference type="Gene3D" id="3.40.50.620">
    <property type="entry name" value="HUPs"/>
    <property type="match status" value="1"/>
</dbReference>
<keyword evidence="11" id="KW-1185">Reference proteome</keyword>
<comment type="similarity">
    <text evidence="7">Belongs to the class-I aminoacyl-tRNA synthetase family.</text>
</comment>
<dbReference type="NCBIfam" id="NF004315">
    <property type="entry name" value="PRK05710.1-4"/>
    <property type="match status" value="1"/>
</dbReference>
<accession>A0ABU8TQE8</accession>
<dbReference type="InterPro" id="IPR014729">
    <property type="entry name" value="Rossmann-like_a/b/a_fold"/>
</dbReference>
<evidence type="ECO:0000256" key="1">
    <source>
        <dbReference type="ARBA" id="ARBA00022598"/>
    </source>
</evidence>
<evidence type="ECO:0000256" key="6">
    <source>
        <dbReference type="ARBA" id="ARBA00023146"/>
    </source>
</evidence>
<gene>
    <name evidence="10" type="primary">gluQRS</name>
    <name evidence="10" type="ORF">V6575_20055</name>
</gene>
<keyword evidence="7" id="KW-0648">Protein biosynthesis</keyword>
<proteinExistence type="inferred from homology"/>
<keyword evidence="1 7" id="KW-0436">Ligase</keyword>
<dbReference type="InterPro" id="IPR001412">
    <property type="entry name" value="aa-tRNA-synth_I_CS"/>
</dbReference>
<evidence type="ECO:0000256" key="5">
    <source>
        <dbReference type="ARBA" id="ARBA00022840"/>
    </source>
</evidence>
<keyword evidence="3 7" id="KW-0547">Nucleotide-binding</keyword>
<feature type="region of interest" description="Disordered" evidence="8">
    <location>
        <begin position="117"/>
        <end position="143"/>
    </location>
</feature>
<dbReference type="InterPro" id="IPR020058">
    <property type="entry name" value="Glu/Gln-tRNA-synth_Ib_cat-dom"/>
</dbReference>
<dbReference type="InterPro" id="IPR000924">
    <property type="entry name" value="Glu/Gln-tRNA-synth"/>
</dbReference>
<dbReference type="PRINTS" id="PR00987">
    <property type="entry name" value="TRNASYNTHGLU"/>
</dbReference>
<dbReference type="Proteomes" id="UP001385499">
    <property type="component" value="Unassembled WGS sequence"/>
</dbReference>
<feature type="domain" description="Glutamyl/glutaminyl-tRNA synthetase class Ib catalytic" evidence="9">
    <location>
        <begin position="7"/>
        <end position="158"/>
    </location>
</feature>
<sequence length="302" mass="34181">MQTPVFRFAPSPNGHLHLGHAFSAMLNFRAAKALDGRFLVRIEDIDKARCSPQLEADMLEDLEWLGLSWETPVFRQSEHFETYASALRSLEKRGLIYRAYLTRGEIKRFVATYEASGEKWPRDPDGAPLYPGDDAVLSPEEENARKDSDAAYALRLNMGLALQEVGSNLSWWEGPSEWFDGAETADSWYQGQRVLAEPADWGDVILARKDVPTSYHLSVVLDDARQDVSDVLRGRDLYHATSVHRLLQSLLRLPEPRYRHHRLVLGEDGRKLSKSRSDASLRELDAEGVSSEDLFRGLALSK</sequence>
<dbReference type="PROSITE" id="PS00178">
    <property type="entry name" value="AA_TRNA_LIGASE_I"/>
    <property type="match status" value="1"/>
</dbReference>
<dbReference type="EC" id="6.1.1.-" evidence="10"/>
<comment type="caution">
    <text evidence="10">The sequence shown here is derived from an EMBL/GenBank/DDBJ whole genome shotgun (WGS) entry which is preliminary data.</text>
</comment>
<keyword evidence="2" id="KW-0479">Metal-binding</keyword>
<evidence type="ECO:0000256" key="2">
    <source>
        <dbReference type="ARBA" id="ARBA00022723"/>
    </source>
</evidence>
<evidence type="ECO:0000256" key="7">
    <source>
        <dbReference type="RuleBase" id="RU363037"/>
    </source>
</evidence>
<dbReference type="PANTHER" id="PTHR43311">
    <property type="entry name" value="GLUTAMATE--TRNA LIGASE"/>
    <property type="match status" value="1"/>
</dbReference>
<protein>
    <submittedName>
        <fullName evidence="10">tRNA glutamyl-Q(34) synthetase GluQRS</fullName>
        <ecNumber evidence="10">6.1.1.-</ecNumber>
    </submittedName>
</protein>
<dbReference type="Pfam" id="PF00749">
    <property type="entry name" value="tRNA-synt_1c"/>
    <property type="match status" value="2"/>
</dbReference>
<evidence type="ECO:0000256" key="4">
    <source>
        <dbReference type="ARBA" id="ARBA00022833"/>
    </source>
</evidence>
<keyword evidence="6 7" id="KW-0030">Aminoacyl-tRNA synthetase</keyword>
<dbReference type="EMBL" id="JBAKIA010000018">
    <property type="protein sequence ID" value="MEJ8476390.1"/>
    <property type="molecule type" value="Genomic_DNA"/>
</dbReference>
<evidence type="ECO:0000256" key="3">
    <source>
        <dbReference type="ARBA" id="ARBA00022741"/>
    </source>
</evidence>
<dbReference type="PANTHER" id="PTHR43311:SF1">
    <property type="entry name" value="GLUTAMYL-Q TRNA(ASP) SYNTHETASE"/>
    <property type="match status" value="1"/>
</dbReference>
<evidence type="ECO:0000313" key="11">
    <source>
        <dbReference type="Proteomes" id="UP001385499"/>
    </source>
</evidence>
<dbReference type="RefSeq" id="WP_340276893.1">
    <property type="nucleotide sequence ID" value="NZ_JBAKIA010000018.1"/>
</dbReference>
<keyword evidence="4" id="KW-0862">Zinc</keyword>
<organism evidence="10 11">
    <name type="scientific">Roseibium algae</name>
    <dbReference type="NCBI Taxonomy" id="3123038"/>
    <lineage>
        <taxon>Bacteria</taxon>
        <taxon>Pseudomonadati</taxon>
        <taxon>Pseudomonadota</taxon>
        <taxon>Alphaproteobacteria</taxon>
        <taxon>Hyphomicrobiales</taxon>
        <taxon>Stappiaceae</taxon>
        <taxon>Roseibium</taxon>
    </lineage>
</organism>
<keyword evidence="5 7" id="KW-0067">ATP-binding</keyword>
<dbReference type="InterPro" id="IPR049940">
    <property type="entry name" value="GluQ/Sye"/>
</dbReference>
<evidence type="ECO:0000256" key="8">
    <source>
        <dbReference type="SAM" id="MobiDB-lite"/>
    </source>
</evidence>
<name>A0ABU8TQE8_9HYPH</name>
<evidence type="ECO:0000313" key="10">
    <source>
        <dbReference type="EMBL" id="MEJ8476390.1"/>
    </source>
</evidence>
<reference evidence="10 11" key="1">
    <citation type="submission" date="2024-02" db="EMBL/GenBank/DDBJ databases">
        <title>Roseibium algae sp. nov., isolated from marine alga (Grateloupia sp.), showing potential in myo-inositol conversion.</title>
        <authorList>
            <person name="Wang Y."/>
        </authorList>
    </citation>
    <scope>NUCLEOTIDE SEQUENCE [LARGE SCALE GENOMIC DNA]</scope>
    <source>
        <strain evidence="10 11">H3510</strain>
    </source>
</reference>
<dbReference type="GO" id="GO:0016874">
    <property type="term" value="F:ligase activity"/>
    <property type="evidence" value="ECO:0007669"/>
    <property type="project" value="UniProtKB-KW"/>
</dbReference>
<evidence type="ECO:0000259" key="9">
    <source>
        <dbReference type="Pfam" id="PF00749"/>
    </source>
</evidence>
<feature type="domain" description="Glutamyl/glutaminyl-tRNA synthetase class Ib catalytic" evidence="9">
    <location>
        <begin position="193"/>
        <end position="300"/>
    </location>
</feature>